<proteinExistence type="predicted"/>
<evidence type="ECO:0000313" key="3">
    <source>
        <dbReference type="Proteomes" id="UP000253934"/>
    </source>
</evidence>
<evidence type="ECO:0000256" key="1">
    <source>
        <dbReference type="SAM" id="Coils"/>
    </source>
</evidence>
<dbReference type="PROSITE" id="PS51257">
    <property type="entry name" value="PROKAR_LIPOPROTEIN"/>
    <property type="match status" value="1"/>
</dbReference>
<dbReference type="AlphaFoldDB" id="A0A369KWS4"/>
<feature type="coiled-coil region" evidence="1">
    <location>
        <begin position="329"/>
        <end position="381"/>
    </location>
</feature>
<evidence type="ECO:0000313" key="2">
    <source>
        <dbReference type="EMBL" id="RDB36183.1"/>
    </source>
</evidence>
<gene>
    <name evidence="2" type="ORF">DCC88_06280</name>
</gene>
<sequence>MNKKNNLGKISIPFSLLSILLASCGKNTSIPEATYQKSKASFSLNAAPSANYEAQPDAQTIIIPESGCVILNSFANINNIKKQLTFENIDLYSSALENFRLNVKDQSLCHTTTLIPNKTDLAELVLKIGDEVSETFNIKVQSYPLPQIILNSFTKEVKNNIYNFSVNINNKNQPLNPKLYNIKFLSDKGSTIAFVPDESFEIRDYNNNKIGTVHNLDDGTTQFTIINSFDHQIHSIVIGHKFSFVANRYIINTKEKSLNHVNTDSFFTNEISTRESLFMKRIDALEKNFIEKLGESKTEITALKDTLSQELKNNLNSLNSLNYFFQQQINSIKSKLTETIQNLSALENHFKDFKDNTSPKIDNLEAQISDTRNQLNLINEKLSKFIFLSSQINSDFLNEVSLAVKNLSAIIKGTSTPILKPGIESLINEIKQSLIDSGAAKEEVEALKELNNVINSKFEVLTNKLTTLINNRIAYLLNKLSILDEKPYVTAIINATNGYNYKNINELIDAIRDLVNHNNIDSASPNHLTEEDLKSVKNIINDLKDLQDLLN</sequence>
<comment type="caution">
    <text evidence="2">The sequence shown here is derived from an EMBL/GenBank/DDBJ whole genome shotgun (WGS) entry which is preliminary data.</text>
</comment>
<dbReference type="EMBL" id="QOVW01000065">
    <property type="protein sequence ID" value="RDB36183.1"/>
    <property type="molecule type" value="Genomic_DNA"/>
</dbReference>
<name>A0A369KWS4_9BACT</name>
<protein>
    <submittedName>
        <fullName evidence="2">Uncharacterized protein</fullName>
    </submittedName>
</protein>
<dbReference type="Proteomes" id="UP000253934">
    <property type="component" value="Unassembled WGS sequence"/>
</dbReference>
<organism evidence="2 3">
    <name type="scientific">Spirobacillus cienkowskii</name>
    <dbReference type="NCBI Taxonomy" id="495820"/>
    <lineage>
        <taxon>Bacteria</taxon>
        <taxon>Pseudomonadati</taxon>
        <taxon>Bdellovibrionota</taxon>
        <taxon>Oligoflexia</taxon>
        <taxon>Silvanigrellales</taxon>
        <taxon>Spirobacillus</taxon>
    </lineage>
</organism>
<keyword evidence="3" id="KW-1185">Reference proteome</keyword>
<accession>A0A369KWS4</accession>
<reference evidence="2" key="1">
    <citation type="submission" date="2018-04" db="EMBL/GenBank/DDBJ databases">
        <title>Draft genome sequence of the Candidatus Spirobacillus cienkowskii, a pathogen of freshwater Daphnia species, reconstructed from hemolymph metagenomic reads.</title>
        <authorList>
            <person name="Bresciani L."/>
            <person name="Lemos L.N."/>
            <person name="Wale N."/>
            <person name="Lin J.Y."/>
            <person name="Fernandes G.R."/>
            <person name="Duffy M.A."/>
            <person name="Rodrigues J.M."/>
        </authorList>
    </citation>
    <scope>NUCLEOTIDE SEQUENCE [LARGE SCALE GENOMIC DNA]</scope>
    <source>
        <strain evidence="2">Binning01</strain>
    </source>
</reference>
<keyword evidence="1" id="KW-0175">Coiled coil</keyword>